<dbReference type="InterPro" id="IPR001444">
    <property type="entry name" value="Flag_bb_rod_N"/>
</dbReference>
<dbReference type="EMBL" id="JBIACJ010000010">
    <property type="protein sequence ID" value="MFE8698094.1"/>
    <property type="molecule type" value="Genomic_DNA"/>
</dbReference>
<dbReference type="NCBIfam" id="TIGR03506">
    <property type="entry name" value="FlgEFG_subfam"/>
    <property type="match status" value="1"/>
</dbReference>
<comment type="subcellular location">
    <subcellularLocation>
        <location evidence="2">Bacterial flagellum basal body</location>
    </subcellularLocation>
</comment>
<dbReference type="InterPro" id="IPR010930">
    <property type="entry name" value="Flg_bb/hook_C_dom"/>
</dbReference>
<dbReference type="Proteomes" id="UP001601058">
    <property type="component" value="Unassembled WGS sequence"/>
</dbReference>
<dbReference type="SUPFAM" id="SSF117143">
    <property type="entry name" value="Flagellar hook protein flgE"/>
    <property type="match status" value="1"/>
</dbReference>
<keyword evidence="2" id="KW-0975">Bacterial flagellum</keyword>
<evidence type="ECO:0000259" key="4">
    <source>
        <dbReference type="Pfam" id="PF06429"/>
    </source>
</evidence>
<keyword evidence="6" id="KW-0969">Cilium</keyword>
<name>A0ABW6K2X2_9BACI</name>
<dbReference type="PANTHER" id="PTHR30435">
    <property type="entry name" value="FLAGELLAR PROTEIN"/>
    <property type="match status" value="1"/>
</dbReference>
<proteinExistence type="inferred from homology"/>
<evidence type="ECO:0000256" key="1">
    <source>
        <dbReference type="ARBA" id="ARBA00009677"/>
    </source>
</evidence>
<dbReference type="Pfam" id="PF22692">
    <property type="entry name" value="LlgE_F_G_D1"/>
    <property type="match status" value="1"/>
</dbReference>
<evidence type="ECO:0000259" key="3">
    <source>
        <dbReference type="Pfam" id="PF00460"/>
    </source>
</evidence>
<evidence type="ECO:0000259" key="5">
    <source>
        <dbReference type="Pfam" id="PF22692"/>
    </source>
</evidence>
<evidence type="ECO:0000256" key="2">
    <source>
        <dbReference type="RuleBase" id="RU362116"/>
    </source>
</evidence>
<evidence type="ECO:0000313" key="6">
    <source>
        <dbReference type="EMBL" id="MFE8698094.1"/>
    </source>
</evidence>
<feature type="domain" description="Flagellar basal-body/hook protein C-terminal" evidence="4">
    <location>
        <begin position="222"/>
        <end position="266"/>
    </location>
</feature>
<protein>
    <submittedName>
        <fullName evidence="6">Flagellar hook-basal body protein</fullName>
    </submittedName>
</protein>
<dbReference type="Pfam" id="PF00460">
    <property type="entry name" value="Flg_bb_rod"/>
    <property type="match status" value="1"/>
</dbReference>
<organism evidence="6 7">
    <name type="scientific">Cytobacillus mangrovibacter</name>
    <dbReference type="NCBI Taxonomy" id="3299024"/>
    <lineage>
        <taxon>Bacteria</taxon>
        <taxon>Bacillati</taxon>
        <taxon>Bacillota</taxon>
        <taxon>Bacilli</taxon>
        <taxon>Bacillales</taxon>
        <taxon>Bacillaceae</taxon>
        <taxon>Cytobacillus</taxon>
    </lineage>
</organism>
<keyword evidence="6" id="KW-0966">Cell projection</keyword>
<dbReference type="Pfam" id="PF06429">
    <property type="entry name" value="Flg_bbr_C"/>
    <property type="match status" value="1"/>
</dbReference>
<dbReference type="InterPro" id="IPR019776">
    <property type="entry name" value="Flagellar_basal_body_rod_CS"/>
</dbReference>
<comment type="caution">
    <text evidence="6">The sequence shown here is derived from an EMBL/GenBank/DDBJ whole genome shotgun (WGS) entry which is preliminary data.</text>
</comment>
<feature type="domain" description="Flagellar basal body rod protein N-terminal" evidence="3">
    <location>
        <begin position="5"/>
        <end position="35"/>
    </location>
</feature>
<dbReference type="PANTHER" id="PTHR30435:SF19">
    <property type="entry name" value="FLAGELLAR BASAL-BODY ROD PROTEIN FLGG"/>
    <property type="match status" value="1"/>
</dbReference>
<dbReference type="InterPro" id="IPR020013">
    <property type="entry name" value="Flagellar_FlgE/F/G"/>
</dbReference>
<dbReference type="RefSeq" id="WP_389222153.1">
    <property type="nucleotide sequence ID" value="NZ_JBIACJ010000010.1"/>
</dbReference>
<comment type="similarity">
    <text evidence="1 2">Belongs to the flagella basal body rod proteins family.</text>
</comment>
<dbReference type="InterPro" id="IPR053967">
    <property type="entry name" value="LlgE_F_G-like_D1"/>
</dbReference>
<keyword evidence="7" id="KW-1185">Reference proteome</keyword>
<keyword evidence="6" id="KW-0282">Flagellum</keyword>
<accession>A0ABW6K2X2</accession>
<dbReference type="InterPro" id="IPR037925">
    <property type="entry name" value="FlgE/F/G-like"/>
</dbReference>
<dbReference type="PROSITE" id="PS00588">
    <property type="entry name" value="FLAGELLA_BB_ROD"/>
    <property type="match status" value="1"/>
</dbReference>
<gene>
    <name evidence="6" type="ORF">ACFYKT_17260</name>
</gene>
<feature type="domain" description="Flagellar hook protein FlgE/F/G-like D1" evidence="5">
    <location>
        <begin position="111"/>
        <end position="173"/>
    </location>
</feature>
<reference evidence="6 7" key="1">
    <citation type="submission" date="2024-08" db="EMBL/GenBank/DDBJ databases">
        <title>Two novel Cytobacillus novel species.</title>
        <authorList>
            <person name="Liu G."/>
        </authorList>
    </citation>
    <scope>NUCLEOTIDE SEQUENCE [LARGE SCALE GENOMIC DNA]</scope>
    <source>
        <strain evidence="6 7">FJAT-53684</strain>
    </source>
</reference>
<sequence>MFKGFYTVASGMLAQQRRTEMLTNNMANANTPGFKADQSSLRAFPEMLLQRFDELSIPTENGLNLPYNKKIGSLSTGVYMQEAIPAFMQGDLKETGLGTDVALLDVSMPENGSVFFTVAGPNGETQYTRNGNFTVDGNGFLTTASGLRVMNTTGNPIQLTSDQFTINENGVLTSDGVTARLGIGLAADANRLIKLGDGLYRTEDGNALANAYNVNGAEFKLQQGFLERSNVDASRTMTDMMTAYRAFEANQKVLQAYDRSMEKAANEVGRIG</sequence>
<evidence type="ECO:0000313" key="7">
    <source>
        <dbReference type="Proteomes" id="UP001601058"/>
    </source>
</evidence>